<evidence type="ECO:0000313" key="1">
    <source>
        <dbReference type="EMBL" id="CTQ69451.1"/>
    </source>
</evidence>
<sequence>MLLSDPKSQKSDVLPSVLAGPIIRRIQSDRLAIWLAVRVEGPVRLELFPPEMDARSIELDPTAPELLWLRAGEQLSYLLVDLVLSDPLPEEVLIPYRLSLFVEKPVGDGGRWEDHTLWAKDLCYPGCDLPFIRIPKTVSSVMHGSCRKPHSSCADGLVAADRAVEQAIFDNEAQHPMPELLVLSGDQVYVDDAAGPMVQAITALVDVLGLPDENLPGVEHGAPASGTALRDAGGFLYKRDQLLPKIDQNASVFDVMFGGTQKPIFTSLHARNHLITLAEMLAMYLLVWSPACWAVLPERKAPGDLSDKDQRMYDREVPDIDEFVSGLANVRRLLAHIPTAMIFDDHDVTDDWNLSLAWEEAAYGHPLARRVIGNALIAYGINQGWGNRPKTIREDLKTVFEAALQRPGSEDHEAAIDHILDYEKWDFEWPTDPPLIALDTRTRRWRSERNSHFPSGLLDWEAATELQARLRNKDAVLLVSAAPIFGVKLIESVQKLFTLLGKPLMVDAEYWMAHPGTASAILNIFQHRNTPKHFVILSGDVHYSFVYDVELRNGRQSRTRQSGQNPEIWQICSSGIKNKWPDRLLAVLDHGNRWAFAPRSPLNWLTKRRGMRIIPRKPEGTPHGRRILNAPGIGLVELSDDGAPVRISQLASTGEIYNFERREDEAHYG</sequence>
<dbReference type="InterPro" id="IPR029052">
    <property type="entry name" value="Metallo-depent_PP-like"/>
</dbReference>
<gene>
    <name evidence="1" type="ORF">LAX5112_02119</name>
</gene>
<proteinExistence type="predicted"/>
<accession>A0A0M7A4D3</accession>
<organism evidence="1 2">
    <name type="scientific">Roseibium alexandrii</name>
    <dbReference type="NCBI Taxonomy" id="388408"/>
    <lineage>
        <taxon>Bacteria</taxon>
        <taxon>Pseudomonadati</taxon>
        <taxon>Pseudomonadota</taxon>
        <taxon>Alphaproteobacteria</taxon>
        <taxon>Hyphomicrobiales</taxon>
        <taxon>Stappiaceae</taxon>
        <taxon>Roseibium</taxon>
    </lineage>
</organism>
<keyword evidence="2" id="KW-1185">Reference proteome</keyword>
<dbReference type="AlphaFoldDB" id="A0A0M7A4D3"/>
<evidence type="ECO:0000313" key="2">
    <source>
        <dbReference type="Proteomes" id="UP000053235"/>
    </source>
</evidence>
<dbReference type="EMBL" id="CXWD01000007">
    <property type="protein sequence ID" value="CTQ69451.1"/>
    <property type="molecule type" value="Genomic_DNA"/>
</dbReference>
<dbReference type="OrthoDB" id="327733at2"/>
<dbReference type="Proteomes" id="UP000053235">
    <property type="component" value="Unassembled WGS sequence"/>
</dbReference>
<dbReference type="PANTHER" id="PTHR37031:SF2">
    <property type="entry name" value="PHOD-LIKE PHOSPHATASE METALLOPHOSPHATASE DOMAIN-CONTAINING PROTEIN"/>
    <property type="match status" value="1"/>
</dbReference>
<dbReference type="Gene3D" id="3.60.21.70">
    <property type="entry name" value="PhoD-like phosphatase"/>
    <property type="match status" value="1"/>
</dbReference>
<dbReference type="RefSeq" id="WP_055671778.1">
    <property type="nucleotide sequence ID" value="NZ_CXWD01000007.1"/>
</dbReference>
<dbReference type="InterPro" id="IPR038607">
    <property type="entry name" value="PhoD-like_sf"/>
</dbReference>
<dbReference type="SUPFAM" id="SSF56300">
    <property type="entry name" value="Metallo-dependent phosphatases"/>
    <property type="match status" value="1"/>
</dbReference>
<protein>
    <submittedName>
        <fullName evidence="1">PhoD-like phosphatase</fullName>
    </submittedName>
</protein>
<reference evidence="2" key="1">
    <citation type="submission" date="2015-07" db="EMBL/GenBank/DDBJ databases">
        <authorList>
            <person name="Rodrigo-Torres Lidia"/>
            <person name="Arahal R.David."/>
        </authorList>
    </citation>
    <scope>NUCLEOTIDE SEQUENCE [LARGE SCALE GENOMIC DNA]</scope>
    <source>
        <strain evidence="2">CECT 5112</strain>
    </source>
</reference>
<name>A0A0M7A4D3_9HYPH</name>
<dbReference type="STRING" id="388408.LAX5112_02119"/>
<dbReference type="PANTHER" id="PTHR37031">
    <property type="entry name" value="METALLOPHOSPHATASE BINDING DOMAIN PROTEIN"/>
    <property type="match status" value="1"/>
</dbReference>